<keyword evidence="1 2" id="KW-0808">Transferase</keyword>
<comment type="pathway">
    <text evidence="1">Amino-sugar metabolism; 1,6-anhydro-N-acetylmuramate degradation.</text>
</comment>
<dbReference type="Pfam" id="PF03702">
    <property type="entry name" value="AnmK"/>
    <property type="match status" value="1"/>
</dbReference>
<dbReference type="GO" id="GO:0097175">
    <property type="term" value="P:1,6-anhydro-N-acetyl-beta-muramic acid catabolic process"/>
    <property type="evidence" value="ECO:0007669"/>
    <property type="project" value="UniProtKB-UniRule"/>
</dbReference>
<sequence>MKSLYIGLMSGTSADGVDAVLAEISMPFQFRVLDTFATPYPEHFRKHLLELALSEQVSKQALGETGFYLAGYFSTAARHLIKQNKLQAAQITAIGSHGHTIDHAPNSQTPYTTQIGNHARVAELTGITCIADFRSRDIAAGGQGAPLVPAFHQWIFQSAPAHSAIVNIGGISNITVLNQQNKACAGYDCGPGNCLLDSWHQQHTDEPFDSEGLSALQGNLLPNLLAKMVADPYFVKPAPKSTGREYFNMTWLQHYLKKCPETADWKSISRTLTELTARCIISEAVRHKCRHLFLCGGGVHNTLLRERLTSLAEAEGIQTALTSELGLSGDWVEASAFAWLAHQTVNKLTGNLPAVTGAIGDRILGAVYPA</sequence>
<accession>A0A839IRF2</accession>
<dbReference type="GO" id="GO:0005524">
    <property type="term" value="F:ATP binding"/>
    <property type="evidence" value="ECO:0007669"/>
    <property type="project" value="UniProtKB-UniRule"/>
</dbReference>
<comment type="similarity">
    <text evidence="1">Belongs to the anhydro-N-acetylmuramic acid kinase family.</text>
</comment>
<keyword evidence="3" id="KW-1185">Reference proteome</keyword>
<dbReference type="RefSeq" id="WP_182809841.1">
    <property type="nucleotide sequence ID" value="NZ_JACJFM010000023.1"/>
</dbReference>
<organism evidence="2 3">
    <name type="scientific">Oceanospirillum sediminis</name>
    <dbReference type="NCBI Taxonomy" id="2760088"/>
    <lineage>
        <taxon>Bacteria</taxon>
        <taxon>Pseudomonadati</taxon>
        <taxon>Pseudomonadota</taxon>
        <taxon>Gammaproteobacteria</taxon>
        <taxon>Oceanospirillales</taxon>
        <taxon>Oceanospirillaceae</taxon>
        <taxon>Oceanospirillum</taxon>
    </lineage>
</organism>
<dbReference type="GO" id="GO:0006040">
    <property type="term" value="P:amino sugar metabolic process"/>
    <property type="evidence" value="ECO:0007669"/>
    <property type="project" value="InterPro"/>
</dbReference>
<evidence type="ECO:0000313" key="2">
    <source>
        <dbReference type="EMBL" id="MBB1488063.1"/>
    </source>
</evidence>
<keyword evidence="1" id="KW-0119">Carbohydrate metabolism</keyword>
<dbReference type="InterPro" id="IPR005338">
    <property type="entry name" value="Anhydro_N_Ac-Mur_kinase"/>
</dbReference>
<dbReference type="AlphaFoldDB" id="A0A839IRF2"/>
<comment type="function">
    <text evidence="1">Catalyzes the specific phosphorylation of 1,6-anhydro-N-acetylmuramic acid (anhMurNAc) with the simultaneous cleavage of the 1,6-anhydro ring, generating MurNAc-6-P. Is required for the utilization of anhMurNAc either imported from the medium or derived from its own cell wall murein, and thus plays a role in cell wall recycling.</text>
</comment>
<proteinExistence type="inferred from homology"/>
<dbReference type="NCBIfam" id="NF007139">
    <property type="entry name" value="PRK09585.1-3"/>
    <property type="match status" value="1"/>
</dbReference>
<dbReference type="GO" id="GO:0009254">
    <property type="term" value="P:peptidoglycan turnover"/>
    <property type="evidence" value="ECO:0007669"/>
    <property type="project" value="UniProtKB-UniRule"/>
</dbReference>
<dbReference type="PANTHER" id="PTHR30605">
    <property type="entry name" value="ANHYDRO-N-ACETYLMURAMIC ACID KINASE"/>
    <property type="match status" value="1"/>
</dbReference>
<comment type="catalytic activity">
    <reaction evidence="1">
        <text>1,6-anhydro-N-acetyl-beta-muramate + ATP + H2O = N-acetyl-D-muramate 6-phosphate + ADP + H(+)</text>
        <dbReference type="Rhea" id="RHEA:24952"/>
        <dbReference type="ChEBI" id="CHEBI:15377"/>
        <dbReference type="ChEBI" id="CHEBI:15378"/>
        <dbReference type="ChEBI" id="CHEBI:30616"/>
        <dbReference type="ChEBI" id="CHEBI:58690"/>
        <dbReference type="ChEBI" id="CHEBI:58722"/>
        <dbReference type="ChEBI" id="CHEBI:456216"/>
        <dbReference type="EC" id="2.7.1.170"/>
    </reaction>
</comment>
<dbReference type="GO" id="GO:0016773">
    <property type="term" value="F:phosphotransferase activity, alcohol group as acceptor"/>
    <property type="evidence" value="ECO:0007669"/>
    <property type="project" value="UniProtKB-UniRule"/>
</dbReference>
<keyword evidence="1" id="KW-0547">Nucleotide-binding</keyword>
<reference evidence="2 3" key="1">
    <citation type="submission" date="2020-08" db="EMBL/GenBank/DDBJ databases">
        <title>Oceanospirillum sp. nov. isolated from marine sediment.</title>
        <authorList>
            <person name="Ji X."/>
        </authorList>
    </citation>
    <scope>NUCLEOTIDE SEQUENCE [LARGE SCALE GENOMIC DNA]</scope>
    <source>
        <strain evidence="2 3">D5</strain>
    </source>
</reference>
<gene>
    <name evidence="1" type="primary">anmK</name>
    <name evidence="2" type="ORF">H4O21_15765</name>
</gene>
<dbReference type="InterPro" id="IPR043129">
    <property type="entry name" value="ATPase_NBD"/>
</dbReference>
<protein>
    <recommendedName>
        <fullName evidence="1">Anhydro-N-acetylmuramic acid kinase</fullName>
        <ecNumber evidence="1">2.7.1.170</ecNumber>
    </recommendedName>
    <alternativeName>
        <fullName evidence="1">AnhMurNAc kinase</fullName>
    </alternativeName>
</protein>
<comment type="caution">
    <text evidence="2">The sequence shown here is derived from an EMBL/GenBank/DDBJ whole genome shotgun (WGS) entry which is preliminary data.</text>
</comment>
<keyword evidence="1" id="KW-0067">ATP-binding</keyword>
<dbReference type="GO" id="GO:0016301">
    <property type="term" value="F:kinase activity"/>
    <property type="evidence" value="ECO:0007669"/>
    <property type="project" value="UniProtKB-KW"/>
</dbReference>
<dbReference type="SUPFAM" id="SSF53067">
    <property type="entry name" value="Actin-like ATPase domain"/>
    <property type="match status" value="1"/>
</dbReference>
<dbReference type="CDD" id="cd24050">
    <property type="entry name" value="ASKHA_NBD_ANMK"/>
    <property type="match status" value="1"/>
</dbReference>
<dbReference type="HAMAP" id="MF_01270">
    <property type="entry name" value="AnhMurNAc_kinase"/>
    <property type="match status" value="1"/>
</dbReference>
<comment type="pathway">
    <text evidence="1">Cell wall biogenesis; peptidoglycan recycling.</text>
</comment>
<dbReference type="UniPathway" id="UPA00544"/>
<feature type="binding site" evidence="1">
    <location>
        <begin position="11"/>
        <end position="18"/>
    </location>
    <ligand>
        <name>ATP</name>
        <dbReference type="ChEBI" id="CHEBI:30616"/>
    </ligand>
</feature>
<dbReference type="UniPathway" id="UPA00343"/>
<dbReference type="Proteomes" id="UP000565262">
    <property type="component" value="Unassembled WGS sequence"/>
</dbReference>
<dbReference type="Gene3D" id="3.30.420.40">
    <property type="match status" value="2"/>
</dbReference>
<evidence type="ECO:0000313" key="3">
    <source>
        <dbReference type="Proteomes" id="UP000565262"/>
    </source>
</evidence>
<dbReference type="EC" id="2.7.1.170" evidence="1"/>
<dbReference type="PANTHER" id="PTHR30605:SF0">
    <property type="entry name" value="ANHYDRO-N-ACETYLMURAMIC ACID KINASE"/>
    <property type="match status" value="1"/>
</dbReference>
<dbReference type="EMBL" id="JACJFM010000023">
    <property type="protein sequence ID" value="MBB1488063.1"/>
    <property type="molecule type" value="Genomic_DNA"/>
</dbReference>
<keyword evidence="1 2" id="KW-0418">Kinase</keyword>
<evidence type="ECO:0000256" key="1">
    <source>
        <dbReference type="HAMAP-Rule" id="MF_01270"/>
    </source>
</evidence>
<name>A0A839IRF2_9GAMM</name>